<dbReference type="RefSeq" id="WP_284340909.1">
    <property type="nucleotide sequence ID" value="NZ_BSNS01000011.1"/>
</dbReference>
<sequence length="147" mass="16419">MGRASDDHDHPYRAEEGPPEYREGRQLDDNTDDLGRNVTDPEKTEEMVETAIYRLTPIAQPDDTNWDRTVNRGDVIVRARSSGDARVVASEGEAEAMGKNPTLATTQLLASAFRDSHLYAVRRVSDSQHPALGPREVLEADFLSKKR</sequence>
<dbReference type="EMBL" id="BSNS01000011">
    <property type="protein sequence ID" value="GLQ55511.1"/>
    <property type="molecule type" value="Genomic_DNA"/>
</dbReference>
<reference evidence="3" key="1">
    <citation type="journal article" date="2019" name="Int. J. Syst. Evol. Microbiol.">
        <title>The Global Catalogue of Microorganisms (GCM) 10K type strain sequencing project: providing services to taxonomists for standard genome sequencing and annotation.</title>
        <authorList>
            <consortium name="The Broad Institute Genomics Platform"/>
            <consortium name="The Broad Institute Genome Sequencing Center for Infectious Disease"/>
            <person name="Wu L."/>
            <person name="Ma J."/>
        </authorList>
    </citation>
    <scope>NUCLEOTIDE SEQUENCE [LARGE SCALE GENOMIC DNA]</scope>
    <source>
        <strain evidence="3">NBRC 112416</strain>
    </source>
</reference>
<name>A0ABQ5W6U1_9HYPH</name>
<keyword evidence="3" id="KW-1185">Reference proteome</keyword>
<organism evidence="2 3">
    <name type="scientific">Devosia nitrariae</name>
    <dbReference type="NCBI Taxonomy" id="2071872"/>
    <lineage>
        <taxon>Bacteria</taxon>
        <taxon>Pseudomonadati</taxon>
        <taxon>Pseudomonadota</taxon>
        <taxon>Alphaproteobacteria</taxon>
        <taxon>Hyphomicrobiales</taxon>
        <taxon>Devosiaceae</taxon>
        <taxon>Devosia</taxon>
    </lineage>
</organism>
<gene>
    <name evidence="2" type="ORF">GCM10010862_27700</name>
</gene>
<evidence type="ECO:0000313" key="3">
    <source>
        <dbReference type="Proteomes" id="UP001156691"/>
    </source>
</evidence>
<feature type="region of interest" description="Disordered" evidence="1">
    <location>
        <begin position="1"/>
        <end position="46"/>
    </location>
</feature>
<protein>
    <submittedName>
        <fullName evidence="2">Uncharacterized protein</fullName>
    </submittedName>
</protein>
<dbReference type="Proteomes" id="UP001156691">
    <property type="component" value="Unassembled WGS sequence"/>
</dbReference>
<proteinExistence type="predicted"/>
<accession>A0ABQ5W6U1</accession>
<evidence type="ECO:0000313" key="2">
    <source>
        <dbReference type="EMBL" id="GLQ55511.1"/>
    </source>
</evidence>
<comment type="caution">
    <text evidence="2">The sequence shown here is derived from an EMBL/GenBank/DDBJ whole genome shotgun (WGS) entry which is preliminary data.</text>
</comment>
<evidence type="ECO:0000256" key="1">
    <source>
        <dbReference type="SAM" id="MobiDB-lite"/>
    </source>
</evidence>